<dbReference type="Gene3D" id="3.40.50.1110">
    <property type="entry name" value="SGNH hydrolase"/>
    <property type="match status" value="1"/>
</dbReference>
<keyword evidence="1" id="KW-1133">Transmembrane helix</keyword>
<proteinExistence type="predicted"/>
<dbReference type="Pfam" id="PF13472">
    <property type="entry name" value="Lipase_GDSL_2"/>
    <property type="match status" value="1"/>
</dbReference>
<gene>
    <name evidence="3" type="ORF">EVA_12285</name>
</gene>
<reference evidence="3" key="1">
    <citation type="journal article" date="2012" name="PLoS ONE">
        <title>Gene sets for utilization of primary and secondary nutrition supplies in the distal gut of endangered iberian lynx.</title>
        <authorList>
            <person name="Alcaide M."/>
            <person name="Messina E."/>
            <person name="Richter M."/>
            <person name="Bargiela R."/>
            <person name="Peplies J."/>
            <person name="Huws S.A."/>
            <person name="Newbold C.J."/>
            <person name="Golyshin P.N."/>
            <person name="Simon M.A."/>
            <person name="Lopez G."/>
            <person name="Yakimov M.M."/>
            <person name="Ferrer M."/>
        </authorList>
    </citation>
    <scope>NUCLEOTIDE SEQUENCE</scope>
</reference>
<sequence>MCKDQTPLPHWNTSTRTVYSPSHSSSRKLYMLLTGWALVLGITVAASLVGERRFGEADDRPAGLHPDSLPETMRGNAFAPHPQALGNWTNEAERPTFRLLKEPDNSMPSAFRHTQPNVITHAEWLEPIRKILATGERPLRILQIGDSHVAGKSFPQAIKAALTQYIGAAESNPENGEGMTFHYFGKNGATSQHFRTDSYMQKFAAQEPDLIILSLGTNEAHGMGYREDLHESQLDQFFELLRKACPDAVILLTTPPGDYLTRSFVDYRQTSRSHRKVRHVRRSKQPNPMSARCAQLIKEYGKAHQMPVWDLYNISGGEEAALRNWVSGNYMRPDRIHFHPQGYTLHGKLLVEALVQALRN</sequence>
<dbReference type="SUPFAM" id="SSF52266">
    <property type="entry name" value="SGNH hydrolase"/>
    <property type="match status" value="1"/>
</dbReference>
<keyword evidence="1" id="KW-0812">Transmembrane</keyword>
<dbReference type="EMBL" id="AMCI01003732">
    <property type="protein sequence ID" value="EJW99604.1"/>
    <property type="molecule type" value="Genomic_DNA"/>
</dbReference>
<dbReference type="PANTHER" id="PTHR30383:SF29">
    <property type="entry name" value="SGNH HYDROLASE-TYPE ESTERASE DOMAIN-CONTAINING PROTEIN"/>
    <property type="match status" value="1"/>
</dbReference>
<dbReference type="InterPro" id="IPR036514">
    <property type="entry name" value="SGNH_hydro_sf"/>
</dbReference>
<evidence type="ECO:0000313" key="3">
    <source>
        <dbReference type="EMBL" id="EJW99604.1"/>
    </source>
</evidence>
<feature type="domain" description="SGNH hydrolase-type esterase" evidence="2">
    <location>
        <begin position="144"/>
        <end position="344"/>
    </location>
</feature>
<comment type="caution">
    <text evidence="3">The sequence shown here is derived from an EMBL/GenBank/DDBJ whole genome shotgun (WGS) entry which is preliminary data.</text>
</comment>
<keyword evidence="1" id="KW-0472">Membrane</keyword>
<dbReference type="InterPro" id="IPR051532">
    <property type="entry name" value="Ester_Hydrolysis_Enzymes"/>
</dbReference>
<organism evidence="3">
    <name type="scientific">gut metagenome</name>
    <dbReference type="NCBI Taxonomy" id="749906"/>
    <lineage>
        <taxon>unclassified sequences</taxon>
        <taxon>metagenomes</taxon>
        <taxon>organismal metagenomes</taxon>
    </lineage>
</organism>
<feature type="transmembrane region" description="Helical" evidence="1">
    <location>
        <begin position="29"/>
        <end position="50"/>
    </location>
</feature>
<dbReference type="AlphaFoldDB" id="J9GJ65"/>
<protein>
    <submittedName>
        <fullName evidence="3">Periplasmic protein</fullName>
    </submittedName>
</protein>
<dbReference type="InterPro" id="IPR013830">
    <property type="entry name" value="SGNH_hydro"/>
</dbReference>
<accession>J9GJ65</accession>
<dbReference type="PANTHER" id="PTHR30383">
    <property type="entry name" value="THIOESTERASE 1/PROTEASE 1/LYSOPHOSPHOLIPASE L1"/>
    <property type="match status" value="1"/>
</dbReference>
<evidence type="ECO:0000259" key="2">
    <source>
        <dbReference type="Pfam" id="PF13472"/>
    </source>
</evidence>
<evidence type="ECO:0000256" key="1">
    <source>
        <dbReference type="SAM" id="Phobius"/>
    </source>
</evidence>
<name>J9GJ65_9ZZZZ</name>